<protein>
    <submittedName>
        <fullName evidence="7">Lipopolysaccharide transport system ATP-binding protein</fullName>
    </submittedName>
</protein>
<dbReference type="Pfam" id="PF14524">
    <property type="entry name" value="Wzt_C"/>
    <property type="match status" value="1"/>
</dbReference>
<dbReference type="PROSITE" id="PS50893">
    <property type="entry name" value="ABC_TRANSPORTER_2"/>
    <property type="match status" value="1"/>
</dbReference>
<dbReference type="RefSeq" id="WP_209868315.1">
    <property type="nucleotide sequence ID" value="NZ_JAGGLV010000001.1"/>
</dbReference>
<proteinExistence type="inferred from homology"/>
<keyword evidence="4 7" id="KW-0067">ATP-binding</keyword>
<dbReference type="CDD" id="cd03220">
    <property type="entry name" value="ABC_KpsT_Wzt"/>
    <property type="match status" value="1"/>
</dbReference>
<dbReference type="Proteomes" id="UP000773462">
    <property type="component" value="Unassembled WGS sequence"/>
</dbReference>
<dbReference type="PANTHER" id="PTHR46743">
    <property type="entry name" value="TEICHOIC ACIDS EXPORT ATP-BINDING PROTEIN TAGH"/>
    <property type="match status" value="1"/>
</dbReference>
<dbReference type="InterPro" id="IPR029439">
    <property type="entry name" value="Wzt_C"/>
</dbReference>
<reference evidence="7 8" key="1">
    <citation type="submission" date="2021-03" db="EMBL/GenBank/DDBJ databases">
        <title>Genomic Encyclopedia of Type Strains, Phase IV (KMG-IV): sequencing the most valuable type-strain genomes for metagenomic binning, comparative biology and taxonomic classification.</title>
        <authorList>
            <person name="Goeker M."/>
        </authorList>
    </citation>
    <scope>NUCLEOTIDE SEQUENCE [LARGE SCALE GENOMIC DNA]</scope>
    <source>
        <strain evidence="7 8">DSM 101953</strain>
    </source>
</reference>
<comment type="caution">
    <text evidence="7">The sequence shown here is derived from an EMBL/GenBank/DDBJ whole genome shotgun (WGS) entry which is preliminary data.</text>
</comment>
<dbReference type="InterPro" id="IPR027417">
    <property type="entry name" value="P-loop_NTPase"/>
</dbReference>
<dbReference type="Gene3D" id="3.40.50.300">
    <property type="entry name" value="P-loop containing nucleotide triphosphate hydrolases"/>
    <property type="match status" value="1"/>
</dbReference>
<keyword evidence="3" id="KW-0547">Nucleotide-binding</keyword>
<evidence type="ECO:0000256" key="1">
    <source>
        <dbReference type="ARBA" id="ARBA00005417"/>
    </source>
</evidence>
<evidence type="ECO:0000259" key="6">
    <source>
        <dbReference type="PROSITE" id="PS50893"/>
    </source>
</evidence>
<evidence type="ECO:0000313" key="8">
    <source>
        <dbReference type="Proteomes" id="UP000773462"/>
    </source>
</evidence>
<dbReference type="Gene3D" id="2.70.50.60">
    <property type="entry name" value="abc- transporter (atp binding component) like domain"/>
    <property type="match status" value="1"/>
</dbReference>
<keyword evidence="2" id="KW-0813">Transport</keyword>
<organism evidence="7 8">
    <name type="scientific">Paenibacillus silagei</name>
    <dbReference type="NCBI Taxonomy" id="1670801"/>
    <lineage>
        <taxon>Bacteria</taxon>
        <taxon>Bacillati</taxon>
        <taxon>Bacillota</taxon>
        <taxon>Bacilli</taxon>
        <taxon>Bacillales</taxon>
        <taxon>Paenibacillaceae</taxon>
        <taxon>Paenibacillus</taxon>
    </lineage>
</organism>
<dbReference type="InterPro" id="IPR015860">
    <property type="entry name" value="ABC_transpr_TagH-like"/>
</dbReference>
<dbReference type="SUPFAM" id="SSF52540">
    <property type="entry name" value="P-loop containing nucleoside triphosphate hydrolases"/>
    <property type="match status" value="1"/>
</dbReference>
<dbReference type="PANTHER" id="PTHR46743:SF2">
    <property type="entry name" value="TEICHOIC ACIDS EXPORT ATP-BINDING PROTEIN TAGH"/>
    <property type="match status" value="1"/>
</dbReference>
<feature type="domain" description="ABC transporter" evidence="6">
    <location>
        <begin position="6"/>
        <end position="248"/>
    </location>
</feature>
<evidence type="ECO:0000313" key="7">
    <source>
        <dbReference type="EMBL" id="MBP2109888.1"/>
    </source>
</evidence>
<sequence>MSDNIISLKNLSKTYKLYNTPLDRLKESLNPFGKKYSHSFYALNNISFDVKKGETIGVVGKNGSGKSTLLKIITGVLLQSSGTLEMKSDKISSILELGAGFNMEYTGIENIYLNGTLLGYKKNEIDAKMEQILAFADIGEFIKQPVKMYSSGMFARLAFAVAVNVEPEILIVDEALAVGDIKFQTKCFNKFRELRDKGVTILFVSHDVYSIRQFCDRAVWINEGELKMIGDTVEVTSRYVEFMNTIDYKETSIIENNVLEPIEEIEVEKSDFNAVNRWGSDQGAIVYAALINKVGKETDLIYLGEEIKVRVIFKIPKEADVNFFSCAFSIKSVQGMDLIVSTTRDTDGIIFEDSMKERYLEAVFIFNNWLNSADYILNVALENREEQVPEYIDYIEGAVYFKSMNDQKQFGFFNLPVQQKLQLIQGRGE</sequence>
<dbReference type="InterPro" id="IPR003439">
    <property type="entry name" value="ABC_transporter-like_ATP-bd"/>
</dbReference>
<gene>
    <name evidence="7" type="ORF">J2Z70_000027</name>
</gene>
<dbReference type="CDD" id="cd10147">
    <property type="entry name" value="Wzt_C-like"/>
    <property type="match status" value="1"/>
</dbReference>
<evidence type="ECO:0000256" key="5">
    <source>
        <dbReference type="ARBA" id="ARBA00022967"/>
    </source>
</evidence>
<dbReference type="PROSITE" id="PS00211">
    <property type="entry name" value="ABC_TRANSPORTER_1"/>
    <property type="match status" value="1"/>
</dbReference>
<accession>A0ABS4NIM5</accession>
<dbReference type="InterPro" id="IPR050683">
    <property type="entry name" value="Bact_Polysacc_Export_ATP-bd"/>
</dbReference>
<keyword evidence="8" id="KW-1185">Reference proteome</keyword>
<dbReference type="EMBL" id="JAGGLV010000001">
    <property type="protein sequence ID" value="MBP2109888.1"/>
    <property type="molecule type" value="Genomic_DNA"/>
</dbReference>
<evidence type="ECO:0000256" key="4">
    <source>
        <dbReference type="ARBA" id="ARBA00022840"/>
    </source>
</evidence>
<dbReference type="GO" id="GO:0005524">
    <property type="term" value="F:ATP binding"/>
    <property type="evidence" value="ECO:0007669"/>
    <property type="project" value="UniProtKB-KW"/>
</dbReference>
<evidence type="ECO:0000256" key="3">
    <source>
        <dbReference type="ARBA" id="ARBA00022741"/>
    </source>
</evidence>
<name>A0ABS4NIM5_9BACL</name>
<keyword evidence="5" id="KW-1278">Translocase</keyword>
<dbReference type="InterPro" id="IPR003593">
    <property type="entry name" value="AAA+_ATPase"/>
</dbReference>
<dbReference type="Pfam" id="PF00005">
    <property type="entry name" value="ABC_tran"/>
    <property type="match status" value="1"/>
</dbReference>
<comment type="similarity">
    <text evidence="1">Belongs to the ABC transporter superfamily.</text>
</comment>
<dbReference type="InterPro" id="IPR017871">
    <property type="entry name" value="ABC_transporter-like_CS"/>
</dbReference>
<evidence type="ECO:0000256" key="2">
    <source>
        <dbReference type="ARBA" id="ARBA00022448"/>
    </source>
</evidence>
<dbReference type="SMART" id="SM00382">
    <property type="entry name" value="AAA"/>
    <property type="match status" value="1"/>
</dbReference>